<reference evidence="1 2" key="1">
    <citation type="submission" date="2016-10" db="EMBL/GenBank/DDBJ databases">
        <authorList>
            <person name="de Groot N.N."/>
        </authorList>
    </citation>
    <scope>NUCLEOTIDE SEQUENCE [LARGE SCALE GENOMIC DNA]</scope>
    <source>
        <strain evidence="1 2">CGMCC 4.5506</strain>
    </source>
</reference>
<dbReference type="Proteomes" id="UP000199494">
    <property type="component" value="Unassembled WGS sequence"/>
</dbReference>
<protein>
    <submittedName>
        <fullName evidence="1">Uncharacterized protein</fullName>
    </submittedName>
</protein>
<dbReference type="EMBL" id="FMZE01000004">
    <property type="protein sequence ID" value="SDC85357.1"/>
    <property type="molecule type" value="Genomic_DNA"/>
</dbReference>
<dbReference type="AlphaFoldDB" id="A0A222VXE8"/>
<keyword evidence="2" id="KW-1185">Reference proteome</keyword>
<gene>
    <name evidence="1" type="ORF">SAMN05421630_104144</name>
</gene>
<name>A0A222VXE8_9PSEU</name>
<organism evidence="1 2">
    <name type="scientific">Prauserella marina</name>
    <dbReference type="NCBI Taxonomy" id="530584"/>
    <lineage>
        <taxon>Bacteria</taxon>
        <taxon>Bacillati</taxon>
        <taxon>Actinomycetota</taxon>
        <taxon>Actinomycetes</taxon>
        <taxon>Pseudonocardiales</taxon>
        <taxon>Pseudonocardiaceae</taxon>
        <taxon>Prauserella</taxon>
    </lineage>
</organism>
<sequence>MLNKIRTGKDAVEGLLRHSGALAAAPKIGANPVGTAIAAKYSGRADGDDDSYSAALRNLYGQYEQRPRAR</sequence>
<evidence type="ECO:0000313" key="1">
    <source>
        <dbReference type="EMBL" id="SDC85357.1"/>
    </source>
</evidence>
<evidence type="ECO:0000313" key="2">
    <source>
        <dbReference type="Proteomes" id="UP000199494"/>
    </source>
</evidence>
<accession>A0A222VXE8</accession>
<dbReference type="STRING" id="530584.SAMN05421630_104144"/>
<proteinExistence type="predicted"/>
<dbReference type="KEGG" id="pmad:BAY61_28970"/>